<protein>
    <submittedName>
        <fullName evidence="2">Pilus assembly protein PilM</fullName>
    </submittedName>
</protein>
<dbReference type="SUPFAM" id="SSF53067">
    <property type="entry name" value="Actin-like ATPase domain"/>
    <property type="match status" value="1"/>
</dbReference>
<accession>A0ABW0KKE3</accession>
<comment type="caution">
    <text evidence="2">The sequence shown here is derived from an EMBL/GenBank/DDBJ whole genome shotgun (WGS) entry which is preliminary data.</text>
</comment>
<dbReference type="EMBL" id="JBHSMJ010000065">
    <property type="protein sequence ID" value="MFC5453082.1"/>
    <property type="molecule type" value="Genomic_DNA"/>
</dbReference>
<dbReference type="PANTHER" id="PTHR32432:SF3">
    <property type="entry name" value="ETHANOLAMINE UTILIZATION PROTEIN EUTJ"/>
    <property type="match status" value="1"/>
</dbReference>
<dbReference type="InterPro" id="IPR050696">
    <property type="entry name" value="FtsA/MreB"/>
</dbReference>
<dbReference type="Pfam" id="PF11104">
    <property type="entry name" value="PilM_2"/>
    <property type="match status" value="1"/>
</dbReference>
<dbReference type="Gene3D" id="3.30.420.40">
    <property type="match status" value="1"/>
</dbReference>
<proteinExistence type="predicted"/>
<gene>
    <name evidence="2" type="primary">pilM</name>
    <name evidence="2" type="ORF">ACFPOG_33240</name>
</gene>
<sequence>MLLGNKRIGITIDSTGVRYVKLRKRKTWEIDVRGHLAIPEGILSEDQIINHESLTLQMKAWAKAEGLKGAHAILAIPVSQVIIRKMTIPSVKAHELKQLVEFEVETALHLPFEDPVYDFIKVSHDDENTQILLYAAPKKYILGYVKALEEAGIHVKAVEFSAVALARAIAEQQDELFEESMLVSLNEASLDVHMFQNGNPIFMRSIALYDRGDYEDGQLMADQIGEIVAEISRMLSFYQYSIQEGASRISYIIVTGTGEGRMQLCSELSQAMTEIRVTEAAFDGFAKKRTTRSNVNAFRVGIGLALQNRSNARVNLLPTVKTETKLKYIAIALVALVWVAGMGYTANNYLTNRALVQSNDTKLAQLAQSKTALEAKLTKSSDTQNDPVVFIQSMKAKQNDVVDVITNLKNPLPVDAQMSTVAFSGESQIALTVIFTSIDDSSKYLFELRKLNFGQNATLQAITETTSGATAAADPNVSGGVQVIMGPKLYTANYVIPLKKDAAIPANAAKDSTAAAKGGGTGNAQQK</sequence>
<reference evidence="3" key="1">
    <citation type="journal article" date="2019" name="Int. J. Syst. Evol. Microbiol.">
        <title>The Global Catalogue of Microorganisms (GCM) 10K type strain sequencing project: providing services to taxonomists for standard genome sequencing and annotation.</title>
        <authorList>
            <consortium name="The Broad Institute Genomics Platform"/>
            <consortium name="The Broad Institute Genome Sequencing Center for Infectious Disease"/>
            <person name="Wu L."/>
            <person name="Ma J."/>
        </authorList>
    </citation>
    <scope>NUCLEOTIDE SEQUENCE [LARGE SCALE GENOMIC DNA]</scope>
    <source>
        <strain evidence="3">KACC 11904</strain>
    </source>
</reference>
<keyword evidence="3" id="KW-1185">Reference proteome</keyword>
<organism evidence="2 3">
    <name type="scientific">Paenibacillus aestuarii</name>
    <dbReference type="NCBI Taxonomy" id="516965"/>
    <lineage>
        <taxon>Bacteria</taxon>
        <taxon>Bacillati</taxon>
        <taxon>Bacillota</taxon>
        <taxon>Bacilli</taxon>
        <taxon>Bacillales</taxon>
        <taxon>Paenibacillaceae</taxon>
        <taxon>Paenibacillus</taxon>
    </lineage>
</organism>
<name>A0ABW0KKE3_9BACL</name>
<feature type="transmembrane region" description="Helical" evidence="1">
    <location>
        <begin position="328"/>
        <end position="346"/>
    </location>
</feature>
<keyword evidence="1" id="KW-0812">Transmembrane</keyword>
<dbReference type="PANTHER" id="PTHR32432">
    <property type="entry name" value="CELL DIVISION PROTEIN FTSA-RELATED"/>
    <property type="match status" value="1"/>
</dbReference>
<evidence type="ECO:0000313" key="2">
    <source>
        <dbReference type="EMBL" id="MFC5453082.1"/>
    </source>
</evidence>
<dbReference type="RefSeq" id="WP_270879333.1">
    <property type="nucleotide sequence ID" value="NZ_JAQFVF010000023.1"/>
</dbReference>
<keyword evidence="1" id="KW-0472">Membrane</keyword>
<dbReference type="Proteomes" id="UP001596044">
    <property type="component" value="Unassembled WGS sequence"/>
</dbReference>
<evidence type="ECO:0000256" key="1">
    <source>
        <dbReference type="SAM" id="Phobius"/>
    </source>
</evidence>
<evidence type="ECO:0000313" key="3">
    <source>
        <dbReference type="Proteomes" id="UP001596044"/>
    </source>
</evidence>
<dbReference type="InterPro" id="IPR043129">
    <property type="entry name" value="ATPase_NBD"/>
</dbReference>
<dbReference type="InterPro" id="IPR005883">
    <property type="entry name" value="PilM"/>
</dbReference>
<keyword evidence="1" id="KW-1133">Transmembrane helix</keyword>